<dbReference type="Proteomes" id="UP000291084">
    <property type="component" value="Chromosome 7"/>
</dbReference>
<keyword evidence="2" id="KW-1185">Reference proteome</keyword>
<gene>
    <name evidence="1" type="primary">Vigan.07G245000</name>
    <name evidence="1" type="ORF">VIGAN_07245000</name>
</gene>
<sequence>NLFISYSVYILLGLYQLKIHEVNYKYKARAESQVRSTYTLFALRYSQILNSDNHSLNIQLRAEALQITRLT</sequence>
<dbReference type="AlphaFoldDB" id="A0A0S3SKU2"/>
<dbReference type="EMBL" id="AP015040">
    <property type="protein sequence ID" value="BAT93482.1"/>
    <property type="molecule type" value="Genomic_DNA"/>
</dbReference>
<reference evidence="1 2" key="1">
    <citation type="journal article" date="2015" name="Sci. Rep.">
        <title>The power of single molecule real-time sequencing technology in the de novo assembly of a eukaryotic genome.</title>
        <authorList>
            <person name="Sakai H."/>
            <person name="Naito K."/>
            <person name="Ogiso-Tanaka E."/>
            <person name="Takahashi Y."/>
            <person name="Iseki K."/>
            <person name="Muto C."/>
            <person name="Satou K."/>
            <person name="Teruya K."/>
            <person name="Shiroma A."/>
            <person name="Shimoji M."/>
            <person name="Hirano T."/>
            <person name="Itoh T."/>
            <person name="Kaga A."/>
            <person name="Tomooka N."/>
        </authorList>
    </citation>
    <scope>NUCLEOTIDE SEQUENCE [LARGE SCALE GENOMIC DNA]</scope>
    <source>
        <strain evidence="2">cv. Shumari</strain>
    </source>
</reference>
<evidence type="ECO:0000313" key="2">
    <source>
        <dbReference type="Proteomes" id="UP000291084"/>
    </source>
</evidence>
<accession>A0A0S3SKU2</accession>
<evidence type="ECO:0000313" key="1">
    <source>
        <dbReference type="EMBL" id="BAT93482.1"/>
    </source>
</evidence>
<organism evidence="1 2">
    <name type="scientific">Vigna angularis var. angularis</name>
    <dbReference type="NCBI Taxonomy" id="157739"/>
    <lineage>
        <taxon>Eukaryota</taxon>
        <taxon>Viridiplantae</taxon>
        <taxon>Streptophyta</taxon>
        <taxon>Embryophyta</taxon>
        <taxon>Tracheophyta</taxon>
        <taxon>Spermatophyta</taxon>
        <taxon>Magnoliopsida</taxon>
        <taxon>eudicotyledons</taxon>
        <taxon>Gunneridae</taxon>
        <taxon>Pentapetalae</taxon>
        <taxon>rosids</taxon>
        <taxon>fabids</taxon>
        <taxon>Fabales</taxon>
        <taxon>Fabaceae</taxon>
        <taxon>Papilionoideae</taxon>
        <taxon>50 kb inversion clade</taxon>
        <taxon>NPAAA clade</taxon>
        <taxon>indigoferoid/millettioid clade</taxon>
        <taxon>Phaseoleae</taxon>
        <taxon>Vigna</taxon>
    </lineage>
</organism>
<proteinExistence type="predicted"/>
<feature type="non-terminal residue" evidence="1">
    <location>
        <position position="1"/>
    </location>
</feature>
<name>A0A0S3SKU2_PHAAN</name>
<protein>
    <submittedName>
        <fullName evidence="1">Uncharacterized protein</fullName>
    </submittedName>
</protein>